<evidence type="ECO:0000259" key="1">
    <source>
        <dbReference type="Pfam" id="PF12680"/>
    </source>
</evidence>
<dbReference type="InterPro" id="IPR032710">
    <property type="entry name" value="NTF2-like_dom_sf"/>
</dbReference>
<dbReference type="RefSeq" id="WP_377005291.1">
    <property type="nucleotide sequence ID" value="NZ_JBHSGG010000040.1"/>
</dbReference>
<dbReference type="Gene3D" id="3.10.450.50">
    <property type="match status" value="1"/>
</dbReference>
<name>A0ABV9NLJ7_9GAMM</name>
<dbReference type="InterPro" id="IPR037401">
    <property type="entry name" value="SnoaL-like"/>
</dbReference>
<proteinExistence type="predicted"/>
<reference evidence="3" key="1">
    <citation type="journal article" date="2019" name="Int. J. Syst. Evol. Microbiol.">
        <title>The Global Catalogue of Microorganisms (GCM) 10K type strain sequencing project: providing services to taxonomists for standard genome sequencing and annotation.</title>
        <authorList>
            <consortium name="The Broad Institute Genomics Platform"/>
            <consortium name="The Broad Institute Genome Sequencing Center for Infectious Disease"/>
            <person name="Wu L."/>
            <person name="Ma J."/>
        </authorList>
    </citation>
    <scope>NUCLEOTIDE SEQUENCE [LARGE SCALE GENOMIC DNA]</scope>
    <source>
        <strain evidence="3">CGMCC 1.13574</strain>
    </source>
</reference>
<dbReference type="Pfam" id="PF12680">
    <property type="entry name" value="SnoaL_2"/>
    <property type="match status" value="1"/>
</dbReference>
<dbReference type="Proteomes" id="UP001595892">
    <property type="component" value="Unassembled WGS sequence"/>
</dbReference>
<comment type="caution">
    <text evidence="2">The sequence shown here is derived from an EMBL/GenBank/DDBJ whole genome shotgun (WGS) entry which is preliminary data.</text>
</comment>
<evidence type="ECO:0000313" key="3">
    <source>
        <dbReference type="Proteomes" id="UP001595892"/>
    </source>
</evidence>
<dbReference type="EMBL" id="JBHSGG010000040">
    <property type="protein sequence ID" value="MFC4729217.1"/>
    <property type="molecule type" value="Genomic_DNA"/>
</dbReference>
<dbReference type="SUPFAM" id="SSF54427">
    <property type="entry name" value="NTF2-like"/>
    <property type="match status" value="1"/>
</dbReference>
<keyword evidence="3" id="KW-1185">Reference proteome</keyword>
<organism evidence="2 3">
    <name type="scientific">Coralloluteibacterium thermophilum</name>
    <dbReference type="NCBI Taxonomy" id="2707049"/>
    <lineage>
        <taxon>Bacteria</taxon>
        <taxon>Pseudomonadati</taxon>
        <taxon>Pseudomonadota</taxon>
        <taxon>Gammaproteobacteria</taxon>
        <taxon>Lysobacterales</taxon>
        <taxon>Lysobacteraceae</taxon>
        <taxon>Coralloluteibacterium</taxon>
    </lineage>
</organism>
<protein>
    <submittedName>
        <fullName evidence="2">Nuclear transport factor 2 family protein</fullName>
    </submittedName>
</protein>
<sequence length="108" mass="11938">MTLQLPDPIATFFAIDDDSDATAVAACFTPDAEVRDEGETHRGGDAILAWRRAARRKYAFRAEPRELRQDGDILTVRAQVTGDFPGSPAMLDHVFTLRDGRIAALEIH</sequence>
<accession>A0ABV9NLJ7</accession>
<evidence type="ECO:0000313" key="2">
    <source>
        <dbReference type="EMBL" id="MFC4729217.1"/>
    </source>
</evidence>
<feature type="domain" description="SnoaL-like" evidence="1">
    <location>
        <begin position="12"/>
        <end position="104"/>
    </location>
</feature>
<gene>
    <name evidence="2" type="ORF">ACFO3Q_13665</name>
</gene>